<dbReference type="PANTHER" id="PTHR13608:SF3">
    <property type="entry name" value="ARMADILLO-LIKE HELICAL DOMAIN-CONTAINING PROTEIN 3"/>
    <property type="match status" value="1"/>
</dbReference>
<evidence type="ECO:0000313" key="3">
    <source>
        <dbReference type="Proteomes" id="UP000006727"/>
    </source>
</evidence>
<gene>
    <name evidence="2" type="primary">LOC112288811</name>
    <name evidence="1" type="ORF">PHYPA_015100</name>
</gene>
<keyword evidence="3" id="KW-1185">Reference proteome</keyword>
<dbReference type="GO" id="GO:0005829">
    <property type="term" value="C:cytosol"/>
    <property type="evidence" value="ECO:0000318"/>
    <property type="project" value="GO_Central"/>
</dbReference>
<reference evidence="2" key="3">
    <citation type="submission" date="2020-12" db="UniProtKB">
        <authorList>
            <consortium name="EnsemblPlants"/>
        </authorList>
    </citation>
    <scope>IDENTIFICATION</scope>
</reference>
<evidence type="ECO:0000313" key="1">
    <source>
        <dbReference type="EMBL" id="PNR45329.1"/>
    </source>
</evidence>
<organism evidence="1">
    <name type="scientific">Physcomitrium patens</name>
    <name type="common">Spreading-leaved earth moss</name>
    <name type="synonym">Physcomitrella patens</name>
    <dbReference type="NCBI Taxonomy" id="3218"/>
    <lineage>
        <taxon>Eukaryota</taxon>
        <taxon>Viridiplantae</taxon>
        <taxon>Streptophyta</taxon>
        <taxon>Embryophyta</taxon>
        <taxon>Bryophyta</taxon>
        <taxon>Bryophytina</taxon>
        <taxon>Bryopsida</taxon>
        <taxon>Funariidae</taxon>
        <taxon>Funariales</taxon>
        <taxon>Funariaceae</taxon>
        <taxon>Physcomitrium</taxon>
    </lineage>
</organism>
<reference evidence="1 3" key="1">
    <citation type="journal article" date="2008" name="Science">
        <title>The Physcomitrella genome reveals evolutionary insights into the conquest of land by plants.</title>
        <authorList>
            <person name="Rensing S."/>
            <person name="Lang D."/>
            <person name="Zimmer A."/>
            <person name="Terry A."/>
            <person name="Salamov A."/>
            <person name="Shapiro H."/>
            <person name="Nishiyama T."/>
            <person name="Perroud P.-F."/>
            <person name="Lindquist E."/>
            <person name="Kamisugi Y."/>
            <person name="Tanahashi T."/>
            <person name="Sakakibara K."/>
            <person name="Fujita T."/>
            <person name="Oishi K."/>
            <person name="Shin-I T."/>
            <person name="Kuroki Y."/>
            <person name="Toyoda A."/>
            <person name="Suzuki Y."/>
            <person name="Hashimoto A."/>
            <person name="Yamaguchi K."/>
            <person name="Sugano A."/>
            <person name="Kohara Y."/>
            <person name="Fujiyama A."/>
            <person name="Anterola A."/>
            <person name="Aoki S."/>
            <person name="Ashton N."/>
            <person name="Barbazuk W.B."/>
            <person name="Barker E."/>
            <person name="Bennetzen J."/>
            <person name="Bezanilla M."/>
            <person name="Blankenship R."/>
            <person name="Cho S.H."/>
            <person name="Dutcher S."/>
            <person name="Estelle M."/>
            <person name="Fawcett J.A."/>
            <person name="Gundlach H."/>
            <person name="Hanada K."/>
            <person name="Heyl A."/>
            <person name="Hicks K.A."/>
            <person name="Hugh J."/>
            <person name="Lohr M."/>
            <person name="Mayer K."/>
            <person name="Melkozernov A."/>
            <person name="Murata T."/>
            <person name="Nelson D."/>
            <person name="Pils B."/>
            <person name="Prigge M."/>
            <person name="Reiss B."/>
            <person name="Renner T."/>
            <person name="Rombauts S."/>
            <person name="Rushton P."/>
            <person name="Sanderfoot A."/>
            <person name="Schween G."/>
            <person name="Shiu S.-H."/>
            <person name="Stueber K."/>
            <person name="Theodoulou F.L."/>
            <person name="Tu H."/>
            <person name="Van de Peer Y."/>
            <person name="Verrier P.J."/>
            <person name="Waters E."/>
            <person name="Wood A."/>
            <person name="Yang L."/>
            <person name="Cove D."/>
            <person name="Cuming A."/>
            <person name="Hasebe M."/>
            <person name="Lucas S."/>
            <person name="Mishler D.B."/>
            <person name="Reski R."/>
            <person name="Grigoriev I."/>
            <person name="Quatrano R.S."/>
            <person name="Boore J.L."/>
        </authorList>
    </citation>
    <scope>NUCLEOTIDE SEQUENCE [LARGE SCALE GENOMIC DNA]</scope>
    <source>
        <strain evidence="2 3">cv. Gransden 2004</strain>
    </source>
</reference>
<dbReference type="EnsemblPlants" id="Pp3c11_16150V3.1">
    <property type="protein sequence ID" value="Pp3c11_16150V3.1"/>
    <property type="gene ID" value="Pp3c11_16150"/>
</dbReference>
<proteinExistence type="predicted"/>
<dbReference type="STRING" id="3218.A0A2K1JUX5"/>
<dbReference type="Gramene" id="Pp3c11_16150V3.1">
    <property type="protein sequence ID" value="Pp3c11_16150V3.1"/>
    <property type="gene ID" value="Pp3c11_16150"/>
</dbReference>
<dbReference type="Gramene" id="Pp3c11_16150V3.2">
    <property type="protein sequence ID" value="Pp3c11_16150V3.2"/>
    <property type="gene ID" value="Pp3c11_16150"/>
</dbReference>
<dbReference type="KEGG" id="ppp:112288811"/>
<dbReference type="RefSeq" id="XP_024389177.1">
    <property type="nucleotide sequence ID" value="XM_024533409.2"/>
</dbReference>
<dbReference type="OrthoDB" id="2012278at2759"/>
<accession>A0A2K1JUX5</accession>
<evidence type="ECO:0008006" key="4">
    <source>
        <dbReference type="Google" id="ProtNLM"/>
    </source>
</evidence>
<dbReference type="EnsemblPlants" id="Pp3c11_16150V3.4">
    <property type="protein sequence ID" value="Pp3c11_16150V3.4"/>
    <property type="gene ID" value="Pp3c11_16150"/>
</dbReference>
<protein>
    <recommendedName>
        <fullName evidence="4">Armadillo-like helical domain-containing protein</fullName>
    </recommendedName>
</protein>
<dbReference type="EnsemblPlants" id="Pp3c11_16150V3.2">
    <property type="protein sequence ID" value="Pp3c11_16150V3.2"/>
    <property type="gene ID" value="Pp3c11_16150"/>
</dbReference>
<dbReference type="PANTHER" id="PTHR13608">
    <property type="entry name" value="ARMADILLO-LIKE HELICAL DOMAIN-CONTAINING PROTEIN 3"/>
    <property type="match status" value="1"/>
</dbReference>
<dbReference type="InterPro" id="IPR039868">
    <property type="entry name" value="ARMD3-like"/>
</dbReference>
<dbReference type="EMBL" id="ABEU02000011">
    <property type="protein sequence ID" value="PNR45329.1"/>
    <property type="molecule type" value="Genomic_DNA"/>
</dbReference>
<evidence type="ECO:0000313" key="2">
    <source>
        <dbReference type="EnsemblPlants" id="Pp3c11_16150V3.1"/>
    </source>
</evidence>
<dbReference type="RefSeq" id="XP_024389178.1">
    <property type="nucleotide sequence ID" value="XM_024533410.2"/>
</dbReference>
<name>A0A2K1JUX5_PHYPA</name>
<dbReference type="EnsemblPlants" id="Pp3c11_16150V3.3">
    <property type="protein sequence ID" value="Pp3c11_16150V3.3"/>
    <property type="gene ID" value="Pp3c11_16150"/>
</dbReference>
<sequence length="695" mass="75760">MQNQGLPGSGQITVTPTKSESYKSLFKEKFVSLYEDIFALRSPLQTAKDQGIQGRVTIGRFWDELLLLKVNESFLSQCISKSSEEQLQDNLRPVINDLFATCVRYFDDDNFIRVAHALETLSILLREIFKKRFNEQGSTILTLVAGAVDNADNFFRRLINSIAALLVRDDVPVLVKSLGIKVYLTILTATPNVNTNTIASYFFVYNAFDGIAAVFNVKLSADRRELELDASLVLILLLLWRESSNPYAERLVSPAAPILPLLHTVASLFTPLDDIPQTENDILSSSSRTPNDGGLLGYLGSFFGIGSYIGDASSDGVSGLSGSKTLDVWWCNSSAGLVLLYFLFYLNPVVKSAQVWTSTSLNYAQGSAAPGQSAILVWSEILKSFLSISKAVVSELPASGVSGVLRAKLCFTIFRCMAEDRVASDFLLRCNSESYAVSQVPANGLVDMPFVIQFKSISSLLLELASSVLAVKPEGTSLLDADLFYRAAAVVCIILNSLKTKGLQLSSTSVNWFAVWDGLLRTCAWCGEEKNFQRPGVPELASLALGTVEMCLGSNPEIWAGADETERLHAVVMAHITSLEQLGQTAAASPYGEAARAPLRGRIQLVNVLAVKYHYEVQIAGLGVRGQPTMEQALLGVRKKGTSNLKLKSTHAGPGHSYTEGTSDLRMLNNLARAVLFENRKKFTAGTPKQELEAT</sequence>
<reference evidence="1 3" key="2">
    <citation type="journal article" date="2018" name="Plant J.">
        <title>The Physcomitrella patens chromosome-scale assembly reveals moss genome structure and evolution.</title>
        <authorList>
            <person name="Lang D."/>
            <person name="Ullrich K.K."/>
            <person name="Murat F."/>
            <person name="Fuchs J."/>
            <person name="Jenkins J."/>
            <person name="Haas F.B."/>
            <person name="Piednoel M."/>
            <person name="Gundlach H."/>
            <person name="Van Bel M."/>
            <person name="Meyberg R."/>
            <person name="Vives C."/>
            <person name="Morata J."/>
            <person name="Symeonidi A."/>
            <person name="Hiss M."/>
            <person name="Muchero W."/>
            <person name="Kamisugi Y."/>
            <person name="Saleh O."/>
            <person name="Blanc G."/>
            <person name="Decker E.L."/>
            <person name="van Gessel N."/>
            <person name="Grimwood J."/>
            <person name="Hayes R.D."/>
            <person name="Graham S.W."/>
            <person name="Gunter L.E."/>
            <person name="McDaniel S.F."/>
            <person name="Hoernstein S.N.W."/>
            <person name="Larsson A."/>
            <person name="Li F.W."/>
            <person name="Perroud P.F."/>
            <person name="Phillips J."/>
            <person name="Ranjan P."/>
            <person name="Rokshar D.S."/>
            <person name="Rothfels C.J."/>
            <person name="Schneider L."/>
            <person name="Shu S."/>
            <person name="Stevenson D.W."/>
            <person name="Thummler F."/>
            <person name="Tillich M."/>
            <person name="Villarreal Aguilar J.C."/>
            <person name="Widiez T."/>
            <person name="Wong G.K."/>
            <person name="Wymore A."/>
            <person name="Zhang Y."/>
            <person name="Zimmer A.D."/>
            <person name="Quatrano R.S."/>
            <person name="Mayer K.F.X."/>
            <person name="Goodstein D."/>
            <person name="Casacuberta J.M."/>
            <person name="Vandepoele K."/>
            <person name="Reski R."/>
            <person name="Cuming A.C."/>
            <person name="Tuskan G.A."/>
            <person name="Maumus F."/>
            <person name="Salse J."/>
            <person name="Schmutz J."/>
            <person name="Rensing S.A."/>
        </authorList>
    </citation>
    <scope>NUCLEOTIDE SEQUENCE [LARGE SCALE GENOMIC DNA]</scope>
    <source>
        <strain evidence="2 3">cv. Gransden 2004</strain>
    </source>
</reference>
<dbReference type="Proteomes" id="UP000006727">
    <property type="component" value="Chromosome 11"/>
</dbReference>
<dbReference type="Gramene" id="Pp3c11_16150V3.4">
    <property type="protein sequence ID" value="Pp3c11_16150V3.4"/>
    <property type="gene ID" value="Pp3c11_16150"/>
</dbReference>
<dbReference type="RefSeq" id="XP_024389176.1">
    <property type="nucleotide sequence ID" value="XM_024533408.2"/>
</dbReference>
<dbReference type="Gramene" id="Pp3c11_16150V3.3">
    <property type="protein sequence ID" value="Pp3c11_16150V3.3"/>
    <property type="gene ID" value="Pp3c11_16150"/>
</dbReference>
<dbReference type="AlphaFoldDB" id="A0A2K1JUX5"/>
<dbReference type="GeneID" id="112288811"/>